<evidence type="ECO:0000313" key="1">
    <source>
        <dbReference type="EMBL" id="EKX61273.1"/>
    </source>
</evidence>
<evidence type="ECO:0000313" key="2">
    <source>
        <dbReference type="Proteomes" id="UP000010411"/>
    </source>
</evidence>
<keyword evidence="2" id="KW-1185">Reference proteome</keyword>
<dbReference type="Proteomes" id="UP000010411">
    <property type="component" value="Unassembled WGS sequence"/>
</dbReference>
<organism evidence="1 2">
    <name type="scientific">Streptomyces ipomoeae 91-03</name>
    <dbReference type="NCBI Taxonomy" id="698759"/>
    <lineage>
        <taxon>Bacteria</taxon>
        <taxon>Bacillati</taxon>
        <taxon>Actinomycetota</taxon>
        <taxon>Actinomycetes</taxon>
        <taxon>Kitasatosporales</taxon>
        <taxon>Streptomycetaceae</taxon>
        <taxon>Streptomyces</taxon>
    </lineage>
</organism>
<comment type="caution">
    <text evidence="1">The sequence shown here is derived from an EMBL/GenBank/DDBJ whole genome shotgun (WGS) entry which is preliminary data.</text>
</comment>
<gene>
    <name evidence="1" type="ORF">STRIP9103_00964</name>
</gene>
<dbReference type="AlphaFoldDB" id="L1KLP1"/>
<reference evidence="1 2" key="1">
    <citation type="submission" date="2012-11" db="EMBL/GenBank/DDBJ databases">
        <authorList>
            <person name="Huguet-Tapia J.C."/>
            <person name="Durkin A.S."/>
            <person name="Pettis G.S."/>
            <person name="Badger J.H."/>
        </authorList>
    </citation>
    <scope>NUCLEOTIDE SEQUENCE [LARGE SCALE GENOMIC DNA]</scope>
    <source>
        <strain evidence="1 2">91-03</strain>
    </source>
</reference>
<accession>L1KLP1</accession>
<dbReference type="EMBL" id="AEJC01000611">
    <property type="protein sequence ID" value="EKX61273.1"/>
    <property type="molecule type" value="Genomic_DNA"/>
</dbReference>
<protein>
    <submittedName>
        <fullName evidence="1">Uncharacterized protein</fullName>
    </submittedName>
</protein>
<proteinExistence type="predicted"/>
<name>L1KLP1_9ACTN</name>
<dbReference type="PATRIC" id="fig|698759.3.peg.8011"/>
<sequence>MSCVDAGTRTPWWMNPRHAHLPGVDEGALIHLANRHARLDYCEQFLSPAPSVFLRADQAGMR</sequence>